<dbReference type="AlphaFoldDB" id="A0AAW0T9R4"/>
<proteinExistence type="predicted"/>
<dbReference type="Gene3D" id="2.60.40.10">
    <property type="entry name" value="Immunoglobulins"/>
    <property type="match status" value="1"/>
</dbReference>
<feature type="domain" description="Ig-like" evidence="1">
    <location>
        <begin position="15"/>
        <end position="120"/>
    </location>
</feature>
<dbReference type="EMBL" id="JARAKH010000035">
    <property type="protein sequence ID" value="KAK8384394.1"/>
    <property type="molecule type" value="Genomic_DNA"/>
</dbReference>
<dbReference type="PROSITE" id="PS50835">
    <property type="entry name" value="IG_LIKE"/>
    <property type="match status" value="1"/>
</dbReference>
<dbReference type="InterPro" id="IPR013106">
    <property type="entry name" value="Ig_V-set"/>
</dbReference>
<evidence type="ECO:0000259" key="1">
    <source>
        <dbReference type="PROSITE" id="PS50835"/>
    </source>
</evidence>
<dbReference type="InterPro" id="IPR013783">
    <property type="entry name" value="Ig-like_fold"/>
</dbReference>
<dbReference type="PANTHER" id="PTHR21261:SF15">
    <property type="entry name" value="BEATEN PATH IIIA, ISOFORM D-RELATED"/>
    <property type="match status" value="1"/>
</dbReference>
<dbReference type="PANTHER" id="PTHR21261">
    <property type="entry name" value="BEAT PROTEIN"/>
    <property type="match status" value="1"/>
</dbReference>
<organism evidence="2 3">
    <name type="scientific">Scylla paramamosain</name>
    <name type="common">Mud crab</name>
    <dbReference type="NCBI Taxonomy" id="85552"/>
    <lineage>
        <taxon>Eukaryota</taxon>
        <taxon>Metazoa</taxon>
        <taxon>Ecdysozoa</taxon>
        <taxon>Arthropoda</taxon>
        <taxon>Crustacea</taxon>
        <taxon>Multicrustacea</taxon>
        <taxon>Malacostraca</taxon>
        <taxon>Eumalacostraca</taxon>
        <taxon>Eucarida</taxon>
        <taxon>Decapoda</taxon>
        <taxon>Pleocyemata</taxon>
        <taxon>Brachyura</taxon>
        <taxon>Eubrachyura</taxon>
        <taxon>Portunoidea</taxon>
        <taxon>Portunidae</taxon>
        <taxon>Portuninae</taxon>
        <taxon>Scylla</taxon>
    </lineage>
</organism>
<dbReference type="InterPro" id="IPR007110">
    <property type="entry name" value="Ig-like_dom"/>
</dbReference>
<accession>A0AAW0T9R4</accession>
<protein>
    <recommendedName>
        <fullName evidence="1">Ig-like domain-containing protein</fullName>
    </recommendedName>
</protein>
<evidence type="ECO:0000313" key="2">
    <source>
        <dbReference type="EMBL" id="KAK8384394.1"/>
    </source>
</evidence>
<dbReference type="FunFam" id="2.60.40.10:FF:000437">
    <property type="entry name" value="Beat-IIIc, isoform A"/>
    <property type="match status" value="1"/>
</dbReference>
<dbReference type="Proteomes" id="UP001487740">
    <property type="component" value="Unassembled WGS sequence"/>
</dbReference>
<dbReference type="InterPro" id="IPR036179">
    <property type="entry name" value="Ig-like_dom_sf"/>
</dbReference>
<gene>
    <name evidence="2" type="ORF">O3P69_009300</name>
</gene>
<keyword evidence="3" id="KW-1185">Reference proteome</keyword>
<name>A0AAW0T9R4_SCYPA</name>
<comment type="caution">
    <text evidence="2">The sequence shown here is derived from an EMBL/GenBank/DDBJ whole genome shotgun (WGS) entry which is preliminary data.</text>
</comment>
<dbReference type="Pfam" id="PF07686">
    <property type="entry name" value="V-set"/>
    <property type="match status" value="1"/>
</dbReference>
<reference evidence="2 3" key="1">
    <citation type="submission" date="2023-03" db="EMBL/GenBank/DDBJ databases">
        <title>High-quality genome of Scylla paramamosain provides insights in environmental adaptation.</title>
        <authorList>
            <person name="Zhang L."/>
        </authorList>
    </citation>
    <scope>NUCLEOTIDE SEQUENCE [LARGE SCALE GENOMIC DNA]</scope>
    <source>
        <strain evidence="2">LZ_2023a</strain>
        <tissue evidence="2">Muscle</tissue>
    </source>
</reference>
<sequence length="184" mass="19911">MSEASGVEAAGALCIRITRVKVPTTVEIGGAASLECEWEREGDTMYSIKWYQGSTEFYRYTPSSQKQVQIFEPTTLDVDRDKSSGGRVRVANITMEAEGPFHCEVSAEGPTFHTASDSAKMWVVALPEGGPVVMGVKGHYQVRDWVDLTCISPTSRPAPKLSFTINGSPVGDGEMGRWGDGVMG</sequence>
<dbReference type="SUPFAM" id="SSF48726">
    <property type="entry name" value="Immunoglobulin"/>
    <property type="match status" value="1"/>
</dbReference>
<evidence type="ECO:0000313" key="3">
    <source>
        <dbReference type="Proteomes" id="UP001487740"/>
    </source>
</evidence>